<evidence type="ECO:0000256" key="4">
    <source>
        <dbReference type="SAM" id="MobiDB-lite"/>
    </source>
</evidence>
<dbReference type="Pfam" id="PF05701">
    <property type="entry name" value="WEMBL"/>
    <property type="match status" value="1"/>
</dbReference>
<evidence type="ECO:0000313" key="5">
    <source>
        <dbReference type="EMBL" id="KAK4259166.1"/>
    </source>
</evidence>
<evidence type="ECO:0000256" key="2">
    <source>
        <dbReference type="ARBA" id="ARBA00023054"/>
    </source>
</evidence>
<accession>A0AAE1MGH8</accession>
<dbReference type="Proteomes" id="UP001293593">
    <property type="component" value="Unassembled WGS sequence"/>
</dbReference>
<sequence length="582" mass="64958">MVNFRKIDSSKDMSSPRGEVGEIDTRAPFQSVKAAVSLFGEVAVSKEKRSIRRKSSENVLEKETQLLLAQRELNKIKKQLESAEATKSKALAELEKAKVTLQDLTTKLTNVRESKEAAMEAAEAVKNQAKQLERAKSQKEVGFEAWKQELEHARKEYTTTVKQLDATKQELTKIRQDFDAALEAKLAAFQTAGEAQRSAKLNSEKISELSKEIAAMKTSVEELKLASLQAQEEQANAMADREAQYESYQNGKAEAEAKMETLMNEYEPEVNTEELEAKLAETSAEIEVLQEQMKKAHASDMDAARAITSELSEATKTLGEVAEEESSLSNLVALLRDELENVKTDQRILKDKEQKSEALAGYIENELQKSKGEANIEELEKATVLFQEQSMKIQNLTEETEAAKREAEEMNQKTLELKQETEQARALAQELETKFEIVLKEAEEVKAAEQRALEEMKILSEMQGNNNDQASDATNSDQDHGKIKLSVEKFESVTGKVKECADLVEKAELAAITQVEAIKTRQSEADKKLEANLKAIEEIKAATEMALKNAEMADSAKMALEGELKRLRQQDKVPAESESLDS</sequence>
<evidence type="ECO:0000256" key="1">
    <source>
        <dbReference type="ARBA" id="ARBA00005485"/>
    </source>
</evidence>
<feature type="compositionally biased region" description="Basic and acidic residues" evidence="4">
    <location>
        <begin position="1"/>
        <end position="11"/>
    </location>
</feature>
<keyword evidence="2 3" id="KW-0175">Coiled coil</keyword>
<feature type="region of interest" description="Disordered" evidence="4">
    <location>
        <begin position="461"/>
        <end position="480"/>
    </location>
</feature>
<comment type="similarity">
    <text evidence="1">Belongs to the WEB family.</text>
</comment>
<protein>
    <recommendedName>
        <fullName evidence="7">WEB family protein</fullName>
    </recommendedName>
</protein>
<dbReference type="InterPro" id="IPR008545">
    <property type="entry name" value="Web"/>
</dbReference>
<feature type="region of interest" description="Disordered" evidence="4">
    <location>
        <begin position="1"/>
        <end position="24"/>
    </location>
</feature>
<evidence type="ECO:0000256" key="3">
    <source>
        <dbReference type="SAM" id="Coils"/>
    </source>
</evidence>
<dbReference type="AlphaFoldDB" id="A0AAE1MGH8"/>
<dbReference type="GO" id="GO:0005829">
    <property type="term" value="C:cytosol"/>
    <property type="evidence" value="ECO:0007669"/>
    <property type="project" value="TreeGrafter"/>
</dbReference>
<evidence type="ECO:0000313" key="6">
    <source>
        <dbReference type="Proteomes" id="UP001293593"/>
    </source>
</evidence>
<comment type="caution">
    <text evidence="5">The sequence shown here is derived from an EMBL/GenBank/DDBJ whole genome shotgun (WGS) entry which is preliminary data.</text>
</comment>
<feature type="coiled-coil region" evidence="3">
    <location>
        <begin position="379"/>
        <end position="459"/>
    </location>
</feature>
<dbReference type="GO" id="GO:0009904">
    <property type="term" value="P:chloroplast accumulation movement"/>
    <property type="evidence" value="ECO:0007669"/>
    <property type="project" value="TreeGrafter"/>
</dbReference>
<dbReference type="EMBL" id="JAWXYG010000011">
    <property type="protein sequence ID" value="KAK4259166.1"/>
    <property type="molecule type" value="Genomic_DNA"/>
</dbReference>
<reference evidence="5" key="1">
    <citation type="submission" date="2023-10" db="EMBL/GenBank/DDBJ databases">
        <title>Chromosome-level genome of the transformable northern wattle, Acacia crassicarpa.</title>
        <authorList>
            <person name="Massaro I."/>
            <person name="Sinha N.R."/>
            <person name="Poethig S."/>
            <person name="Leichty A.R."/>
        </authorList>
    </citation>
    <scope>NUCLEOTIDE SEQUENCE</scope>
    <source>
        <strain evidence="5">Acra3RX</strain>
        <tissue evidence="5">Leaf</tissue>
    </source>
</reference>
<proteinExistence type="inferred from homology"/>
<evidence type="ECO:0008006" key="7">
    <source>
        <dbReference type="Google" id="ProtNLM"/>
    </source>
</evidence>
<gene>
    <name evidence="5" type="ORF">QN277_005524</name>
</gene>
<dbReference type="GO" id="GO:0009903">
    <property type="term" value="P:chloroplast avoidance movement"/>
    <property type="evidence" value="ECO:0007669"/>
    <property type="project" value="TreeGrafter"/>
</dbReference>
<feature type="compositionally biased region" description="Polar residues" evidence="4">
    <location>
        <begin position="462"/>
        <end position="476"/>
    </location>
</feature>
<dbReference type="PANTHER" id="PTHR32054:SF42">
    <property type="entry name" value="WEB FAMILY PROTEIN"/>
    <property type="match status" value="1"/>
</dbReference>
<feature type="coiled-coil region" evidence="3">
    <location>
        <begin position="533"/>
        <end position="570"/>
    </location>
</feature>
<feature type="coiled-coil region" evidence="3">
    <location>
        <begin position="59"/>
        <end position="299"/>
    </location>
</feature>
<dbReference type="PANTHER" id="PTHR32054">
    <property type="entry name" value="HEAVY CHAIN, PUTATIVE, EXPRESSED-RELATED-RELATED"/>
    <property type="match status" value="1"/>
</dbReference>
<organism evidence="5 6">
    <name type="scientific">Acacia crassicarpa</name>
    <name type="common">northern wattle</name>
    <dbReference type="NCBI Taxonomy" id="499986"/>
    <lineage>
        <taxon>Eukaryota</taxon>
        <taxon>Viridiplantae</taxon>
        <taxon>Streptophyta</taxon>
        <taxon>Embryophyta</taxon>
        <taxon>Tracheophyta</taxon>
        <taxon>Spermatophyta</taxon>
        <taxon>Magnoliopsida</taxon>
        <taxon>eudicotyledons</taxon>
        <taxon>Gunneridae</taxon>
        <taxon>Pentapetalae</taxon>
        <taxon>rosids</taxon>
        <taxon>fabids</taxon>
        <taxon>Fabales</taxon>
        <taxon>Fabaceae</taxon>
        <taxon>Caesalpinioideae</taxon>
        <taxon>mimosoid clade</taxon>
        <taxon>Acacieae</taxon>
        <taxon>Acacia</taxon>
    </lineage>
</organism>
<keyword evidence="6" id="KW-1185">Reference proteome</keyword>
<name>A0AAE1MGH8_9FABA</name>